<feature type="signal peptide" evidence="1">
    <location>
        <begin position="1"/>
        <end position="22"/>
    </location>
</feature>
<protein>
    <recommendedName>
        <fullName evidence="4">TraB/GumN family protein</fullName>
    </recommendedName>
</protein>
<reference evidence="2 3" key="1">
    <citation type="submission" date="2020-03" db="EMBL/GenBank/DDBJ databases">
        <title>Genomic Encyclopedia of Type Strains, Phase IV (KMG-IV): sequencing the most valuable type-strain genomes for metagenomic binning, comparative biology and taxonomic classification.</title>
        <authorList>
            <person name="Goeker M."/>
        </authorList>
    </citation>
    <scope>NUCLEOTIDE SEQUENCE [LARGE SCALE GENOMIC DNA]</scope>
    <source>
        <strain evidence="2 3">DSM 27651</strain>
    </source>
</reference>
<evidence type="ECO:0008006" key="4">
    <source>
        <dbReference type="Google" id="ProtNLM"/>
    </source>
</evidence>
<evidence type="ECO:0000313" key="2">
    <source>
        <dbReference type="EMBL" id="NJC33407.1"/>
    </source>
</evidence>
<evidence type="ECO:0000256" key="1">
    <source>
        <dbReference type="SAM" id="SignalP"/>
    </source>
</evidence>
<gene>
    <name evidence="2" type="ORF">GGR88_000881</name>
</gene>
<keyword evidence="3" id="KW-1185">Reference proteome</keyword>
<dbReference type="Pfam" id="PF18950">
    <property type="entry name" value="DUF5694"/>
    <property type="match status" value="1"/>
</dbReference>
<comment type="caution">
    <text evidence="2">The sequence shown here is derived from an EMBL/GenBank/DDBJ whole genome shotgun (WGS) entry which is preliminary data.</text>
</comment>
<dbReference type="Proteomes" id="UP000734218">
    <property type="component" value="Unassembled WGS sequence"/>
</dbReference>
<dbReference type="EMBL" id="JAATJE010000001">
    <property type="protein sequence ID" value="NJC33407.1"/>
    <property type="molecule type" value="Genomic_DNA"/>
</dbReference>
<proteinExistence type="predicted"/>
<organism evidence="2 3">
    <name type="scientific">Sphingomonas jejuensis</name>
    <dbReference type="NCBI Taxonomy" id="904715"/>
    <lineage>
        <taxon>Bacteria</taxon>
        <taxon>Pseudomonadati</taxon>
        <taxon>Pseudomonadota</taxon>
        <taxon>Alphaproteobacteria</taxon>
        <taxon>Sphingomonadales</taxon>
        <taxon>Sphingomonadaceae</taxon>
        <taxon>Sphingomonas</taxon>
    </lineage>
</organism>
<dbReference type="InterPro" id="IPR043749">
    <property type="entry name" value="DUF5694"/>
</dbReference>
<name>A0ABX0XKU4_9SPHN</name>
<keyword evidence="1" id="KW-0732">Signal</keyword>
<feature type="chain" id="PRO_5046325126" description="TraB/GumN family protein" evidence="1">
    <location>
        <begin position="23"/>
        <end position="365"/>
    </location>
</feature>
<accession>A0ABX0XKU4</accession>
<dbReference type="RefSeq" id="WP_245196442.1">
    <property type="nucleotide sequence ID" value="NZ_JAATJE010000001.1"/>
</dbReference>
<sequence>MMTITRALTTLVLGLLGTAAAAQNYRPGFQPDQLKGPPPGPLNEVMVLGTTHLSDLPDSVTQAAFDPLLDRLARWRPTTIATENVSGIQCDALRRYPQRYADTVETYCWDPAPASRAVGLDVPAATAEADRLLATWPAAPTPAERRRLAALFLAGGERGSALVQWLRLPEAERRAEDSLDAELVGILNGLVGRKNETFWIAAPLAARLGLERLYAVDDHSADTPDGSDPAERAAAGAAIQAAWDNPATADRMRAIGQLTSRLSAPGGVLDLYRAFNHPSQPMLIYRSDFGAAFMEPSEGRFGRRYLGYWETRNLRMAANMRDVLGQYPGMRMLSIVGASHKAYYEAYLNQMHDVRLVDVRPLLVD</sequence>
<evidence type="ECO:0000313" key="3">
    <source>
        <dbReference type="Proteomes" id="UP000734218"/>
    </source>
</evidence>